<dbReference type="PANTHER" id="PTHR35149">
    <property type="entry name" value="SLL5132 PROTEIN"/>
    <property type="match status" value="1"/>
</dbReference>
<dbReference type="OrthoDB" id="9798761at2"/>
<dbReference type="Pfam" id="PF03235">
    <property type="entry name" value="GmrSD_N"/>
    <property type="match status" value="1"/>
</dbReference>
<sequence length="584" mass="67357">MVKFYPSRKNIKNYLEDLRATIPDYQRGYSWEQDQVGDFINDLEDESHREETSEYFFGPIVAVDKNDNNPREQIIDGQQRLTTITIFLAVVRDLLAAISKGPVDKNSRTVVKIIEDYIGDTTDDSSLRLLQKGEGSNFFREEIQTPKDFKKVEDVKQKRDTRKKGTKPTQNIMAHAYNQILESIKSSQNSNERLEDTVMRLYNTLLNHFFVIEILTSDEVNAFQIFQTLNARGKDLTSADLIKSNFFGRARTQTEGTRLKDSWQLAQQNLQTEDLTDYIRYLWNSQHQFATKRNLYRKVLDEFKNDVSGILTFSYDIGKLSDEFAELNGVNPIDDSFTDQIGNKSVTIINELNALNFHAYYPMVLALFKIEATQKEFSTALSMIQRILLRNKIVGGGTNWLEKLFAQEASKIVQSRDIGDSIDYLNEHAITERLTDKKIQSAMESFDFSKDEKFAKALLRIIENTFNNSKERGDLLPTNSKIHLDHIMPQVPKDYSDWGCTSADDINFKNSLWQLGNLTLWYGPDNSSLKNSNFQMKKSGEPNRNNGYKDSLVMLTKDLTSYPEWNPTTINERGQKLINQIIQL</sequence>
<evidence type="ECO:0000259" key="1">
    <source>
        <dbReference type="Pfam" id="PF03235"/>
    </source>
</evidence>
<organism evidence="3 4">
    <name type="scientific">Lentilactobacillus kefiri</name>
    <name type="common">Lactobacillus kefiri</name>
    <dbReference type="NCBI Taxonomy" id="33962"/>
    <lineage>
        <taxon>Bacteria</taxon>
        <taxon>Bacillati</taxon>
        <taxon>Bacillota</taxon>
        <taxon>Bacilli</taxon>
        <taxon>Lactobacillales</taxon>
        <taxon>Lactobacillaceae</taxon>
        <taxon>Lentilactobacillus</taxon>
    </lineage>
</organism>
<feature type="domain" description="GmrSD restriction endonucleases C-terminal" evidence="2">
    <location>
        <begin position="436"/>
        <end position="579"/>
    </location>
</feature>
<dbReference type="RefSeq" id="WP_056982869.1">
    <property type="nucleotide sequence ID" value="NZ_BJVK01000025.1"/>
</dbReference>
<dbReference type="EMBL" id="BJVK01000025">
    <property type="protein sequence ID" value="GEL28881.1"/>
    <property type="molecule type" value="Genomic_DNA"/>
</dbReference>
<dbReference type="AlphaFoldDB" id="A0A511DVL7"/>
<name>A0A511DVL7_LENKE</name>
<dbReference type="PANTHER" id="PTHR35149:SF2">
    <property type="entry name" value="DUF262 DOMAIN-CONTAINING PROTEIN"/>
    <property type="match status" value="1"/>
</dbReference>
<evidence type="ECO:0000313" key="3">
    <source>
        <dbReference type="EMBL" id="GEL28881.1"/>
    </source>
</evidence>
<evidence type="ECO:0000259" key="2">
    <source>
        <dbReference type="Pfam" id="PF07510"/>
    </source>
</evidence>
<protein>
    <submittedName>
        <fullName evidence="3">Uncharacterized protein</fullName>
    </submittedName>
</protein>
<dbReference type="GeneID" id="71566939"/>
<proteinExistence type="predicted"/>
<dbReference type="InterPro" id="IPR004919">
    <property type="entry name" value="GmrSD_N"/>
</dbReference>
<dbReference type="Pfam" id="PF07510">
    <property type="entry name" value="GmrSD_C"/>
    <property type="match status" value="1"/>
</dbReference>
<reference evidence="3" key="1">
    <citation type="submission" date="2019-07" db="EMBL/GenBank/DDBJ databases">
        <title>Whole genome shotgun sequence of Lactobacillus kefiri NBRC 15888.</title>
        <authorList>
            <person name="Hosoyama A."/>
            <person name="Uohara A."/>
            <person name="Ohji S."/>
            <person name="Ichikawa N."/>
        </authorList>
    </citation>
    <scope>NUCLEOTIDE SEQUENCE [LARGE SCALE GENOMIC DNA]</scope>
    <source>
        <strain evidence="3">NBRC 15888</strain>
    </source>
</reference>
<gene>
    <name evidence="3" type="ORF">LKE01_17010</name>
</gene>
<comment type="caution">
    <text evidence="3">The sequence shown here is derived from an EMBL/GenBank/DDBJ whole genome shotgun (WGS) entry which is preliminary data.</text>
</comment>
<accession>A0A511DVL7</accession>
<evidence type="ECO:0000313" key="4">
    <source>
        <dbReference type="Proteomes" id="UP000321893"/>
    </source>
</evidence>
<keyword evidence="4" id="KW-1185">Reference proteome</keyword>
<dbReference type="InterPro" id="IPR011089">
    <property type="entry name" value="GmrSD_C"/>
</dbReference>
<dbReference type="Proteomes" id="UP000321893">
    <property type="component" value="Unassembled WGS sequence"/>
</dbReference>
<feature type="domain" description="GmrSD restriction endonucleases N-terminal" evidence="1">
    <location>
        <begin position="13"/>
        <end position="247"/>
    </location>
</feature>